<keyword evidence="1" id="KW-1133">Transmembrane helix</keyword>
<dbReference type="RefSeq" id="WP_205258264.1">
    <property type="nucleotide sequence ID" value="NZ_BAAAPV010000002.1"/>
</dbReference>
<dbReference type="InterPro" id="IPR025889">
    <property type="entry name" value="GSP17M-like_dom"/>
</dbReference>
<accession>A0A939C7G3</accession>
<keyword evidence="1" id="KW-0812">Transmembrane</keyword>
<dbReference type="Pfam" id="PF11181">
    <property type="entry name" value="YflT"/>
    <property type="match status" value="1"/>
</dbReference>
<keyword evidence="4" id="KW-1185">Reference proteome</keyword>
<evidence type="ECO:0000259" key="2">
    <source>
        <dbReference type="Pfam" id="PF11181"/>
    </source>
</evidence>
<gene>
    <name evidence="3" type="ORF">JL107_16970</name>
</gene>
<proteinExistence type="predicted"/>
<evidence type="ECO:0000313" key="3">
    <source>
        <dbReference type="EMBL" id="MBM9478142.1"/>
    </source>
</evidence>
<feature type="transmembrane region" description="Helical" evidence="1">
    <location>
        <begin position="68"/>
        <end position="90"/>
    </location>
</feature>
<feature type="domain" description="General stress protein 17M-like" evidence="2">
    <location>
        <begin position="23"/>
        <end position="107"/>
    </location>
</feature>
<evidence type="ECO:0000256" key="1">
    <source>
        <dbReference type="SAM" id="Phobius"/>
    </source>
</evidence>
<dbReference type="EMBL" id="JAERWL010000015">
    <property type="protein sequence ID" value="MBM9478142.1"/>
    <property type="molecule type" value="Genomic_DNA"/>
</dbReference>
<organism evidence="3 4">
    <name type="scientific">Nakamurella flavida</name>
    <dbReference type="NCBI Taxonomy" id="363630"/>
    <lineage>
        <taxon>Bacteria</taxon>
        <taxon>Bacillati</taxon>
        <taxon>Actinomycetota</taxon>
        <taxon>Actinomycetes</taxon>
        <taxon>Nakamurellales</taxon>
        <taxon>Nakamurellaceae</taxon>
        <taxon>Nakamurella</taxon>
    </lineage>
</organism>
<dbReference type="AlphaFoldDB" id="A0A939C7G3"/>
<comment type="caution">
    <text evidence="3">The sequence shown here is derived from an EMBL/GenBank/DDBJ whole genome shotgun (WGS) entry which is preliminary data.</text>
</comment>
<reference evidence="3" key="1">
    <citation type="submission" date="2021-01" db="EMBL/GenBank/DDBJ databases">
        <title>KCTC 19127 draft genome.</title>
        <authorList>
            <person name="An D."/>
        </authorList>
    </citation>
    <scope>NUCLEOTIDE SEQUENCE</scope>
    <source>
        <strain evidence="3">KCTC 19127</strain>
    </source>
</reference>
<dbReference type="Proteomes" id="UP000663801">
    <property type="component" value="Unassembled WGS sequence"/>
</dbReference>
<feature type="transmembrane region" description="Helical" evidence="1">
    <location>
        <begin position="96"/>
        <end position="117"/>
    </location>
</feature>
<evidence type="ECO:0000313" key="4">
    <source>
        <dbReference type="Proteomes" id="UP000663801"/>
    </source>
</evidence>
<keyword evidence="1" id="KW-0472">Membrane</keyword>
<name>A0A939C7G3_9ACTN</name>
<sequence length="157" mass="16797">MTSFESAPTPQSPVEGRTHLLETRSYKEAESVVDRLSDAGFPVEHVRIVGTGIRSVEQVTGRMTKGKAALAGAASGAWFGLFLGLFFGLFSISGNWFGLLVFGLAIGALWGAVFGYVGHLATGGRRDFSSVRALEAERYIVEVDGGYSLQAREILGH</sequence>
<protein>
    <recommendedName>
        <fullName evidence="2">General stress protein 17M-like domain-containing protein</fullName>
    </recommendedName>
</protein>